<dbReference type="EMBL" id="BAABJE010000005">
    <property type="protein sequence ID" value="GAA4791075.1"/>
    <property type="molecule type" value="Genomic_DNA"/>
</dbReference>
<sequence>MTDLVLRDIDPMMAERIRRVSEANGWTMHQTILHLIERGLYASEGGALRFDSKESDVLQSVIAALETVPNDPGFSLIGRVAGASTAPEAPSSPTEFDPNELERFLQNVPVGSKLGSHE</sequence>
<dbReference type="Proteomes" id="UP001499959">
    <property type="component" value="Unassembled WGS sequence"/>
</dbReference>
<organism evidence="2 3">
    <name type="scientific">Lysobacter hankyongensis</name>
    <dbReference type="NCBI Taxonomy" id="1176535"/>
    <lineage>
        <taxon>Bacteria</taxon>
        <taxon>Pseudomonadati</taxon>
        <taxon>Pseudomonadota</taxon>
        <taxon>Gammaproteobacteria</taxon>
        <taxon>Lysobacterales</taxon>
        <taxon>Lysobacteraceae</taxon>
        <taxon>Lysobacter</taxon>
    </lineage>
</organism>
<evidence type="ECO:0000256" key="1">
    <source>
        <dbReference type="SAM" id="MobiDB-lite"/>
    </source>
</evidence>
<keyword evidence="3" id="KW-1185">Reference proteome</keyword>
<accession>A0ABP9B6B3</accession>
<evidence type="ECO:0000313" key="2">
    <source>
        <dbReference type="EMBL" id="GAA4791075.1"/>
    </source>
</evidence>
<comment type="caution">
    <text evidence="2">The sequence shown here is derived from an EMBL/GenBank/DDBJ whole genome shotgun (WGS) entry which is preliminary data.</text>
</comment>
<gene>
    <name evidence="2" type="ORF">GCM10023307_15540</name>
</gene>
<reference evidence="3" key="1">
    <citation type="journal article" date="2019" name="Int. J. Syst. Evol. Microbiol.">
        <title>The Global Catalogue of Microorganisms (GCM) 10K type strain sequencing project: providing services to taxonomists for standard genome sequencing and annotation.</title>
        <authorList>
            <consortium name="The Broad Institute Genomics Platform"/>
            <consortium name="The Broad Institute Genome Sequencing Center for Infectious Disease"/>
            <person name="Wu L."/>
            <person name="Ma J."/>
        </authorList>
    </citation>
    <scope>NUCLEOTIDE SEQUENCE [LARGE SCALE GENOMIC DNA]</scope>
    <source>
        <strain evidence="3">JCM 18204</strain>
    </source>
</reference>
<protein>
    <submittedName>
        <fullName evidence="2">Uncharacterized protein</fullName>
    </submittedName>
</protein>
<name>A0ABP9B6B3_9GAMM</name>
<proteinExistence type="predicted"/>
<evidence type="ECO:0000313" key="3">
    <source>
        <dbReference type="Proteomes" id="UP001499959"/>
    </source>
</evidence>
<feature type="region of interest" description="Disordered" evidence="1">
    <location>
        <begin position="81"/>
        <end position="100"/>
    </location>
</feature>